<dbReference type="Gene3D" id="1.25.40.10">
    <property type="entry name" value="Tetratricopeptide repeat domain"/>
    <property type="match status" value="1"/>
</dbReference>
<organism evidence="2 3">
    <name type="scientific">Nocardioides flavescens</name>
    <dbReference type="NCBI Taxonomy" id="2691959"/>
    <lineage>
        <taxon>Bacteria</taxon>
        <taxon>Bacillati</taxon>
        <taxon>Actinomycetota</taxon>
        <taxon>Actinomycetes</taxon>
        <taxon>Propionibacteriales</taxon>
        <taxon>Nocardioidaceae</taxon>
        <taxon>Nocardioides</taxon>
    </lineage>
</organism>
<evidence type="ECO:0000259" key="1">
    <source>
        <dbReference type="SMART" id="SM01043"/>
    </source>
</evidence>
<dbReference type="SUPFAM" id="SSF48452">
    <property type="entry name" value="TPR-like"/>
    <property type="match status" value="1"/>
</dbReference>
<evidence type="ECO:0000313" key="3">
    <source>
        <dbReference type="Proteomes" id="UP000473325"/>
    </source>
</evidence>
<dbReference type="RefSeq" id="WP_160879742.1">
    <property type="nucleotide sequence ID" value="NZ_WUEK01000015.1"/>
</dbReference>
<sequence>MQLRLLGGFAATQRGDEVRLSVAAQRVLALLAVAERGRTVPRTTVAERLWPDSRGDRAASNLRTVLWRMQRPSGRALAIGTSHDVHLAPEVEVDLWRAHALVEQLGSREGLPDPLDAACLHEDLLPRWDEDWLVVEREDHRQRRLHALEALSLRLQEQGRYAEALTVALGAVGGEPLRETAHRRVIEVHLLEGNRSEAVRHYHRYCRLLAAELGLGPSASLDALVGPLLRRPAHRERALARPVARRW</sequence>
<dbReference type="Gene3D" id="1.10.10.10">
    <property type="entry name" value="Winged helix-like DNA-binding domain superfamily/Winged helix DNA-binding domain"/>
    <property type="match status" value="1"/>
</dbReference>
<dbReference type="EMBL" id="WUEK01000015">
    <property type="protein sequence ID" value="MXG91809.1"/>
    <property type="molecule type" value="Genomic_DNA"/>
</dbReference>
<proteinExistence type="predicted"/>
<evidence type="ECO:0000313" key="2">
    <source>
        <dbReference type="EMBL" id="MXG91809.1"/>
    </source>
</evidence>
<dbReference type="InterPro" id="IPR036388">
    <property type="entry name" value="WH-like_DNA-bd_sf"/>
</dbReference>
<dbReference type="InterPro" id="IPR051677">
    <property type="entry name" value="AfsR-DnrI-RedD_regulator"/>
</dbReference>
<dbReference type="SMART" id="SM01043">
    <property type="entry name" value="BTAD"/>
    <property type="match status" value="1"/>
</dbReference>
<dbReference type="InterPro" id="IPR005158">
    <property type="entry name" value="BTAD"/>
</dbReference>
<dbReference type="Pfam" id="PF03704">
    <property type="entry name" value="BTAD"/>
    <property type="match status" value="1"/>
</dbReference>
<comment type="caution">
    <text evidence="2">The sequence shown here is derived from an EMBL/GenBank/DDBJ whole genome shotgun (WGS) entry which is preliminary data.</text>
</comment>
<dbReference type="AlphaFoldDB" id="A0A6L7F3J6"/>
<dbReference type="InterPro" id="IPR011990">
    <property type="entry name" value="TPR-like_helical_dom_sf"/>
</dbReference>
<protein>
    <submittedName>
        <fullName evidence="2">Transcriptional regulator</fullName>
    </submittedName>
</protein>
<dbReference type="PANTHER" id="PTHR35807">
    <property type="entry name" value="TRANSCRIPTIONAL REGULATOR REDD-RELATED"/>
    <property type="match status" value="1"/>
</dbReference>
<dbReference type="Proteomes" id="UP000473325">
    <property type="component" value="Unassembled WGS sequence"/>
</dbReference>
<feature type="domain" description="Bacterial transcriptional activator" evidence="1">
    <location>
        <begin position="93"/>
        <end position="229"/>
    </location>
</feature>
<accession>A0A6L7F3J6</accession>
<gene>
    <name evidence="2" type="ORF">GRQ65_19890</name>
</gene>
<name>A0A6L7F3J6_9ACTN</name>
<keyword evidence="3" id="KW-1185">Reference proteome</keyword>
<reference evidence="2 3" key="1">
    <citation type="submission" date="2019-12" db="EMBL/GenBank/DDBJ databases">
        <authorList>
            <person name="Kun Z."/>
        </authorList>
    </citation>
    <scope>NUCLEOTIDE SEQUENCE [LARGE SCALE GENOMIC DNA]</scope>
    <source>
        <strain evidence="2 3">YIM 123512</strain>
    </source>
</reference>